<organism evidence="4 5">
    <name type="scientific">Vicingus serpentipes</name>
    <dbReference type="NCBI Taxonomy" id="1926625"/>
    <lineage>
        <taxon>Bacteria</taxon>
        <taxon>Pseudomonadati</taxon>
        <taxon>Bacteroidota</taxon>
        <taxon>Flavobacteriia</taxon>
        <taxon>Flavobacteriales</taxon>
        <taxon>Vicingaceae</taxon>
        <taxon>Vicingus</taxon>
    </lineage>
</organism>
<dbReference type="RefSeq" id="WP_147098307.1">
    <property type="nucleotide sequence ID" value="NZ_VOOS01000001.1"/>
</dbReference>
<dbReference type="SUPFAM" id="SSF48452">
    <property type="entry name" value="TPR-like"/>
    <property type="match status" value="1"/>
</dbReference>
<dbReference type="PROSITE" id="PS50005">
    <property type="entry name" value="TPR"/>
    <property type="match status" value="1"/>
</dbReference>
<dbReference type="Proteomes" id="UP000321721">
    <property type="component" value="Unassembled WGS sequence"/>
</dbReference>
<dbReference type="PANTHER" id="PTHR44858">
    <property type="entry name" value="TETRATRICOPEPTIDE REPEAT PROTEIN 6"/>
    <property type="match status" value="1"/>
</dbReference>
<evidence type="ECO:0000256" key="1">
    <source>
        <dbReference type="ARBA" id="ARBA00022737"/>
    </source>
</evidence>
<dbReference type="Gene3D" id="1.25.40.10">
    <property type="entry name" value="Tetratricopeptide repeat domain"/>
    <property type="match status" value="2"/>
</dbReference>
<reference evidence="4 5" key="1">
    <citation type="submission" date="2019-08" db="EMBL/GenBank/DDBJ databases">
        <title>Genome of Vicingus serpentipes NCIMB 15042.</title>
        <authorList>
            <person name="Bowman J.P."/>
        </authorList>
    </citation>
    <scope>NUCLEOTIDE SEQUENCE [LARGE SCALE GENOMIC DNA]</scope>
    <source>
        <strain evidence="4 5">NCIMB 15042</strain>
    </source>
</reference>
<dbReference type="InterPro" id="IPR019734">
    <property type="entry name" value="TPR_rpt"/>
</dbReference>
<comment type="caution">
    <text evidence="4">The sequence shown here is derived from an EMBL/GenBank/DDBJ whole genome shotgun (WGS) entry which is preliminary data.</text>
</comment>
<dbReference type="OrthoDB" id="965869at2"/>
<proteinExistence type="predicted"/>
<gene>
    <name evidence="4" type="ORF">FRY74_02565</name>
</gene>
<accession>A0A5C6RWY8</accession>
<dbReference type="InterPro" id="IPR050498">
    <property type="entry name" value="Ycf3"/>
</dbReference>
<dbReference type="EMBL" id="VOOS01000001">
    <property type="protein sequence ID" value="TXB67086.1"/>
    <property type="molecule type" value="Genomic_DNA"/>
</dbReference>
<dbReference type="PANTHER" id="PTHR44858:SF1">
    <property type="entry name" value="UDP-N-ACETYLGLUCOSAMINE--PEPTIDE N-ACETYLGLUCOSAMINYLTRANSFERASE SPINDLY-RELATED"/>
    <property type="match status" value="1"/>
</dbReference>
<feature type="repeat" description="TPR" evidence="3">
    <location>
        <begin position="68"/>
        <end position="101"/>
    </location>
</feature>
<keyword evidence="5" id="KW-1185">Reference proteome</keyword>
<sequence>MSKLEEAKKLFNTNNFSEAIELFNAFLIEEPNHADALFFRGICNRKIENYQASINDFTAIIERLSDEATIYSERAVSYYHLKNYKAAVEDLNKAVELEPSNPYRYSSRAYIRAYIDIDGAMADYEKAIELDPQDDISYNNLGLLQENQGNMRKAQQNFERNKELLASTPKEPAPLPEVKKQEIEEENLTFWKVMKQLITSKKTQQEFSNFLKSGFKKK</sequence>
<protein>
    <submittedName>
        <fullName evidence="4">Tetratricopeptide repeat protein</fullName>
    </submittedName>
</protein>
<dbReference type="Pfam" id="PF00515">
    <property type="entry name" value="TPR_1"/>
    <property type="match status" value="1"/>
</dbReference>
<name>A0A5C6RWY8_9FLAO</name>
<dbReference type="SMART" id="SM00028">
    <property type="entry name" value="TPR"/>
    <property type="match status" value="4"/>
</dbReference>
<keyword evidence="2 3" id="KW-0802">TPR repeat</keyword>
<dbReference type="AlphaFoldDB" id="A0A5C6RWY8"/>
<evidence type="ECO:0000313" key="4">
    <source>
        <dbReference type="EMBL" id="TXB67086.1"/>
    </source>
</evidence>
<evidence type="ECO:0000256" key="3">
    <source>
        <dbReference type="PROSITE-ProRule" id="PRU00339"/>
    </source>
</evidence>
<dbReference type="Pfam" id="PF13414">
    <property type="entry name" value="TPR_11"/>
    <property type="match status" value="1"/>
</dbReference>
<dbReference type="PROSITE" id="PS50293">
    <property type="entry name" value="TPR_REGION"/>
    <property type="match status" value="1"/>
</dbReference>
<dbReference type="InterPro" id="IPR011990">
    <property type="entry name" value="TPR-like_helical_dom_sf"/>
</dbReference>
<dbReference type="Pfam" id="PF13432">
    <property type="entry name" value="TPR_16"/>
    <property type="match status" value="1"/>
</dbReference>
<keyword evidence="1" id="KW-0677">Repeat</keyword>
<evidence type="ECO:0000313" key="5">
    <source>
        <dbReference type="Proteomes" id="UP000321721"/>
    </source>
</evidence>
<evidence type="ECO:0000256" key="2">
    <source>
        <dbReference type="ARBA" id="ARBA00022803"/>
    </source>
</evidence>